<protein>
    <submittedName>
        <fullName evidence="1">Uncharacterized protein</fullName>
    </submittedName>
</protein>
<dbReference type="Proteomes" id="UP000012065">
    <property type="component" value="Unassembled WGS sequence"/>
</dbReference>
<organism evidence="1 2">
    <name type="scientific">Thanatephorus cucumeris (strain AG1-IB / isolate 7/3/14)</name>
    <name type="common">Lettuce bottom rot fungus</name>
    <name type="synonym">Rhizoctonia solani</name>
    <dbReference type="NCBI Taxonomy" id="1108050"/>
    <lineage>
        <taxon>Eukaryota</taxon>
        <taxon>Fungi</taxon>
        <taxon>Dikarya</taxon>
        <taxon>Basidiomycota</taxon>
        <taxon>Agaricomycotina</taxon>
        <taxon>Agaricomycetes</taxon>
        <taxon>Cantharellales</taxon>
        <taxon>Ceratobasidiaceae</taxon>
        <taxon>Rhizoctonia</taxon>
        <taxon>Rhizoctonia solani AG-1</taxon>
    </lineage>
</organism>
<dbReference type="EMBL" id="CAOJ01011450">
    <property type="protein sequence ID" value="CCO33409.1"/>
    <property type="molecule type" value="Genomic_DNA"/>
</dbReference>
<comment type="caution">
    <text evidence="1">The sequence shown here is derived from an EMBL/GenBank/DDBJ whole genome shotgun (WGS) entry which is preliminary data.</text>
</comment>
<dbReference type="Gene3D" id="3.10.10.10">
    <property type="entry name" value="HIV Type 1 Reverse Transcriptase, subunit A, domain 1"/>
    <property type="match status" value="1"/>
</dbReference>
<proteinExistence type="predicted"/>
<accession>M5C1Z1</accession>
<gene>
    <name evidence="1" type="ORF">BN14_07484</name>
</gene>
<evidence type="ECO:0000313" key="2">
    <source>
        <dbReference type="Proteomes" id="UP000012065"/>
    </source>
</evidence>
<sequence>MEAHTPGIAPPISSIPKNIKAFQKVFSTNLFTMLPVHCSGDCEIRLEDGKDIPYGSMYPMNPSKTAPLKDHIDSELAAGNTHPSTSPAGTPVIQDELIEKLYCA</sequence>
<evidence type="ECO:0000313" key="1">
    <source>
        <dbReference type="EMBL" id="CCO33409.1"/>
    </source>
</evidence>
<name>M5C1Z1_THACB</name>
<dbReference type="SUPFAM" id="SSF56672">
    <property type="entry name" value="DNA/RNA polymerases"/>
    <property type="match status" value="1"/>
</dbReference>
<dbReference type="AlphaFoldDB" id="M5C1Z1"/>
<reference evidence="1 2" key="1">
    <citation type="journal article" date="2013" name="J. Biotechnol.">
        <title>Establishment and interpretation of the genome sequence of the phytopathogenic fungus Rhizoctonia solani AG1-IB isolate 7/3/14.</title>
        <authorList>
            <person name="Wibberg D.W."/>
            <person name="Jelonek L.J."/>
            <person name="Rupp O.R."/>
            <person name="Hennig M.H."/>
            <person name="Eikmeyer F.E."/>
            <person name="Goesmann A.G."/>
            <person name="Hartmann A.H."/>
            <person name="Borriss R.B."/>
            <person name="Grosch R.G."/>
            <person name="Puehler A.P."/>
            <person name="Schlueter A.S."/>
        </authorList>
    </citation>
    <scope>NUCLEOTIDE SEQUENCE [LARGE SCALE GENOMIC DNA]</scope>
    <source>
        <strain evidence="2">AG1-IB / isolate 7/3/14</strain>
    </source>
</reference>
<dbReference type="InterPro" id="IPR043502">
    <property type="entry name" value="DNA/RNA_pol_sf"/>
</dbReference>
<dbReference type="HOGENOM" id="CLU_2251883_0_0_1"/>